<comment type="caution">
    <text evidence="1">The sequence shown here is derived from an EMBL/GenBank/DDBJ whole genome shotgun (WGS) entry which is preliminary data.</text>
</comment>
<evidence type="ECO:0008006" key="3">
    <source>
        <dbReference type="Google" id="ProtNLM"/>
    </source>
</evidence>
<organism evidence="1 2">
    <name type="scientific">Pseudomonas fluorescens</name>
    <dbReference type="NCBI Taxonomy" id="294"/>
    <lineage>
        <taxon>Bacteria</taxon>
        <taxon>Pseudomonadati</taxon>
        <taxon>Pseudomonadota</taxon>
        <taxon>Gammaproteobacteria</taxon>
        <taxon>Pseudomonadales</taxon>
        <taxon>Pseudomonadaceae</taxon>
        <taxon>Pseudomonas</taxon>
    </lineage>
</organism>
<gene>
    <name evidence="1" type="ORF">PFLU3_22120</name>
</gene>
<dbReference type="RefSeq" id="WP_043048432.1">
    <property type="nucleotide sequence ID" value="NZ_JXCQ01000014.1"/>
</dbReference>
<evidence type="ECO:0000313" key="1">
    <source>
        <dbReference type="EMBL" id="KIR22331.1"/>
    </source>
</evidence>
<name>A0A0D0TFT4_PSEFL</name>
<dbReference type="PATRIC" id="fig|294.125.peg.2265"/>
<protein>
    <recommendedName>
        <fullName evidence="3">DUF3077 domain-containing protein</fullName>
    </recommendedName>
</protein>
<dbReference type="EMBL" id="JXCQ01000014">
    <property type="protein sequence ID" value="KIR22331.1"/>
    <property type="molecule type" value="Genomic_DNA"/>
</dbReference>
<dbReference type="AlphaFoldDB" id="A0A0D0TFT4"/>
<reference evidence="1 2" key="1">
    <citation type="submission" date="2015-01" db="EMBL/GenBank/DDBJ databases">
        <title>Genome sequence of the beneficial rhizobacterium Pseudomonas fluorescens 2-79.</title>
        <authorList>
            <person name="Thuermer A."/>
            <person name="Daniel R."/>
        </authorList>
    </citation>
    <scope>NUCLEOTIDE SEQUENCE [LARGE SCALE GENOMIC DNA]</scope>
    <source>
        <strain evidence="1 2">2-79</strain>
    </source>
</reference>
<dbReference type="Proteomes" id="UP000032210">
    <property type="component" value="Unassembled WGS sequence"/>
</dbReference>
<proteinExistence type="predicted"/>
<evidence type="ECO:0000313" key="2">
    <source>
        <dbReference type="Proteomes" id="UP000032210"/>
    </source>
</evidence>
<accession>A0A0D0TFT4</accession>
<sequence length="83" mass="9150">MKKITPNPPTANLFIISPDISCETLLIQASETLASLNAMTTDLAFELEGANRHKLLAAQQLTVLGELLVERVLVLTQDRQTFQ</sequence>
<dbReference type="Pfam" id="PF19619">
    <property type="entry name" value="DUF6124"/>
    <property type="match status" value="1"/>
</dbReference>